<evidence type="ECO:0000256" key="1">
    <source>
        <dbReference type="ARBA" id="ARBA00008535"/>
    </source>
</evidence>
<dbReference type="EMBL" id="JBJQND010000003">
    <property type="protein sequence ID" value="KAL3882678.1"/>
    <property type="molecule type" value="Genomic_DNA"/>
</dbReference>
<sequence>MLIGKTGSGKSTLGNAILGKLRFNTEGNSMESTTRSCRTGSAEIGDKTIVILDTPGVMETKEDEEEVMKEVFKGAISLKSGPHVFLLVIRADVKFTAEEREAVEIFSSVFGEELYNYLIVVFTHSSACNTGIDNCILKLPESFQQCKEYCIAIETGGKSQQVKKEVQQLLEVVEKVVQKNGGKCYPVETIKEIEKRYLTSIEDNRGMRAMIKELYKQAADAMFNKAADAAEGFFGKVAGLLAALKGKISNKSGSK</sequence>
<dbReference type="GO" id="GO:0005525">
    <property type="term" value="F:GTP binding"/>
    <property type="evidence" value="ECO:0007669"/>
    <property type="project" value="UniProtKB-KW"/>
</dbReference>
<feature type="domain" description="AIG1-type G" evidence="4">
    <location>
        <begin position="1"/>
        <end position="194"/>
    </location>
</feature>
<dbReference type="InterPro" id="IPR006703">
    <property type="entry name" value="G_AIG1"/>
</dbReference>
<gene>
    <name evidence="5" type="ORF">ACJMK2_028995</name>
</gene>
<evidence type="ECO:0000259" key="4">
    <source>
        <dbReference type="PROSITE" id="PS51720"/>
    </source>
</evidence>
<proteinExistence type="inferred from homology"/>
<dbReference type="Pfam" id="PF04548">
    <property type="entry name" value="AIG1"/>
    <property type="match status" value="1"/>
</dbReference>
<comment type="caution">
    <text evidence="5">The sequence shown here is derived from an EMBL/GenBank/DDBJ whole genome shotgun (WGS) entry which is preliminary data.</text>
</comment>
<protein>
    <recommendedName>
        <fullName evidence="4">AIG1-type G domain-containing protein</fullName>
    </recommendedName>
</protein>
<dbReference type="AlphaFoldDB" id="A0ABD3XB33"/>
<organism evidence="5 6">
    <name type="scientific">Sinanodonta woodiana</name>
    <name type="common">Chinese pond mussel</name>
    <name type="synonym">Anodonta woodiana</name>
    <dbReference type="NCBI Taxonomy" id="1069815"/>
    <lineage>
        <taxon>Eukaryota</taxon>
        <taxon>Metazoa</taxon>
        <taxon>Spiralia</taxon>
        <taxon>Lophotrochozoa</taxon>
        <taxon>Mollusca</taxon>
        <taxon>Bivalvia</taxon>
        <taxon>Autobranchia</taxon>
        <taxon>Heteroconchia</taxon>
        <taxon>Palaeoheterodonta</taxon>
        <taxon>Unionida</taxon>
        <taxon>Unionoidea</taxon>
        <taxon>Unionidae</taxon>
        <taxon>Unioninae</taxon>
        <taxon>Sinanodonta</taxon>
    </lineage>
</organism>
<keyword evidence="2" id="KW-0547">Nucleotide-binding</keyword>
<evidence type="ECO:0000256" key="2">
    <source>
        <dbReference type="ARBA" id="ARBA00022741"/>
    </source>
</evidence>
<evidence type="ECO:0000313" key="6">
    <source>
        <dbReference type="Proteomes" id="UP001634394"/>
    </source>
</evidence>
<reference evidence="5 6" key="1">
    <citation type="submission" date="2024-11" db="EMBL/GenBank/DDBJ databases">
        <title>Chromosome-level genome assembly of the freshwater bivalve Anodonta woodiana.</title>
        <authorList>
            <person name="Chen X."/>
        </authorList>
    </citation>
    <scope>NUCLEOTIDE SEQUENCE [LARGE SCALE GENOMIC DNA]</scope>
    <source>
        <strain evidence="5">MN2024</strain>
        <tissue evidence="5">Gills</tissue>
    </source>
</reference>
<keyword evidence="3" id="KW-0342">GTP-binding</keyword>
<dbReference type="PROSITE" id="PS51720">
    <property type="entry name" value="G_AIG1"/>
    <property type="match status" value="1"/>
</dbReference>
<dbReference type="InterPro" id="IPR027417">
    <property type="entry name" value="P-loop_NTPase"/>
</dbReference>
<evidence type="ECO:0000256" key="3">
    <source>
        <dbReference type="ARBA" id="ARBA00023134"/>
    </source>
</evidence>
<dbReference type="Gene3D" id="3.40.50.300">
    <property type="entry name" value="P-loop containing nucleotide triphosphate hydrolases"/>
    <property type="match status" value="1"/>
</dbReference>
<accession>A0ABD3XB33</accession>
<dbReference type="Proteomes" id="UP001634394">
    <property type="component" value="Unassembled WGS sequence"/>
</dbReference>
<evidence type="ECO:0000313" key="5">
    <source>
        <dbReference type="EMBL" id="KAL3882678.1"/>
    </source>
</evidence>
<dbReference type="InterPro" id="IPR045058">
    <property type="entry name" value="GIMA/IAN/Toc"/>
</dbReference>
<keyword evidence="6" id="KW-1185">Reference proteome</keyword>
<dbReference type="FunFam" id="3.40.50.300:FF:000366">
    <property type="entry name" value="GTPase, IMAP family member 2"/>
    <property type="match status" value="1"/>
</dbReference>
<dbReference type="PANTHER" id="PTHR10903">
    <property type="entry name" value="GTPASE, IMAP FAMILY MEMBER-RELATED"/>
    <property type="match status" value="1"/>
</dbReference>
<dbReference type="PANTHER" id="PTHR10903:SF184">
    <property type="entry name" value="GTP-BINDING PROTEIN A"/>
    <property type="match status" value="1"/>
</dbReference>
<comment type="similarity">
    <text evidence="1">Belongs to the TRAFAC class TrmE-Era-EngA-EngB-Septin-like GTPase superfamily. AIG1/Toc34/Toc159-like paraseptin GTPase family. IAN subfamily.</text>
</comment>
<name>A0ABD3XB33_SINWO</name>
<dbReference type="SUPFAM" id="SSF52540">
    <property type="entry name" value="P-loop containing nucleoside triphosphate hydrolases"/>
    <property type="match status" value="1"/>
</dbReference>